<gene>
    <name evidence="3" type="ORF">ATN88_13855</name>
</gene>
<dbReference type="SFLD" id="SFLDS00019">
    <property type="entry name" value="Glutathione_Transferase_(cytos"/>
    <property type="match status" value="1"/>
</dbReference>
<keyword evidence="4" id="KW-1185">Reference proteome</keyword>
<keyword evidence="3" id="KW-0808">Transferase</keyword>
<evidence type="ECO:0000259" key="1">
    <source>
        <dbReference type="PROSITE" id="PS50404"/>
    </source>
</evidence>
<dbReference type="GO" id="GO:0016740">
    <property type="term" value="F:transferase activity"/>
    <property type="evidence" value="ECO:0007669"/>
    <property type="project" value="UniProtKB-KW"/>
</dbReference>
<dbReference type="PANTHER" id="PTHR43968:SF6">
    <property type="entry name" value="GLUTATHIONE S-TRANSFERASE OMEGA"/>
    <property type="match status" value="1"/>
</dbReference>
<sequence>MLKVISFTICPFVQRITAMLEAKQLPYEVEYISLSDKPQWFLDISPNGQVPVLVTEDNTALFESDAIAEYLEDKYGAMQPELSVEQKAINRAWSYLGTKHYLVQCGAQSSRTIEDLKERSEKLRNAFEKEEGQLGKHRYFNSDELSMVDMAWLPLLHRADIIRRESGYDFLEGFSKVKAWQAAILDTGLAERSVSEDFMEKFRGFYLSEERVLGRCDFTDCCTPKTINACEPACC</sequence>
<dbReference type="CDD" id="cd00299">
    <property type="entry name" value="GST_C_family"/>
    <property type="match status" value="1"/>
</dbReference>
<name>A0A135I3U3_9GAMM</name>
<dbReference type="Pfam" id="PF13410">
    <property type="entry name" value="GST_C_2"/>
    <property type="match status" value="1"/>
</dbReference>
<dbReference type="PROSITE" id="PS50404">
    <property type="entry name" value="GST_NTER"/>
    <property type="match status" value="1"/>
</dbReference>
<accession>A0A135I3U3</accession>
<dbReference type="AlphaFoldDB" id="A0A135I3U3"/>
<dbReference type="Gene3D" id="3.40.30.10">
    <property type="entry name" value="Glutaredoxin"/>
    <property type="match status" value="1"/>
</dbReference>
<dbReference type="SUPFAM" id="SSF52833">
    <property type="entry name" value="Thioredoxin-like"/>
    <property type="match status" value="1"/>
</dbReference>
<dbReference type="InterPro" id="IPR004045">
    <property type="entry name" value="Glutathione_S-Trfase_N"/>
</dbReference>
<dbReference type="CDD" id="cd00570">
    <property type="entry name" value="GST_N_family"/>
    <property type="match status" value="1"/>
</dbReference>
<dbReference type="InterPro" id="IPR050983">
    <property type="entry name" value="GST_Omega/HSP26"/>
</dbReference>
<dbReference type="Gene3D" id="1.20.1050.10">
    <property type="match status" value="1"/>
</dbReference>
<evidence type="ECO:0000313" key="4">
    <source>
        <dbReference type="Proteomes" id="UP000070529"/>
    </source>
</evidence>
<feature type="domain" description="GST C-terminal" evidence="2">
    <location>
        <begin position="83"/>
        <end position="205"/>
    </location>
</feature>
<dbReference type="SFLD" id="SFLDG00358">
    <property type="entry name" value="Main_(cytGST)"/>
    <property type="match status" value="1"/>
</dbReference>
<evidence type="ECO:0000313" key="3">
    <source>
        <dbReference type="EMBL" id="KXF80094.1"/>
    </source>
</evidence>
<dbReference type="RefSeq" id="WP_067419736.1">
    <property type="nucleotide sequence ID" value="NZ_LNTY01000058.1"/>
</dbReference>
<dbReference type="Pfam" id="PF13409">
    <property type="entry name" value="GST_N_2"/>
    <property type="match status" value="1"/>
</dbReference>
<dbReference type="InterPro" id="IPR040079">
    <property type="entry name" value="Glutathione_S-Trfase"/>
</dbReference>
<dbReference type="Proteomes" id="UP000070529">
    <property type="component" value="Unassembled WGS sequence"/>
</dbReference>
<feature type="domain" description="GST N-terminal" evidence="1">
    <location>
        <begin position="1"/>
        <end position="79"/>
    </location>
</feature>
<dbReference type="STRING" id="294935.ATN88_13855"/>
<dbReference type="PANTHER" id="PTHR43968">
    <property type="match status" value="1"/>
</dbReference>
<protein>
    <submittedName>
        <fullName evidence="3">Glutathione S-transferase</fullName>
    </submittedName>
</protein>
<dbReference type="EMBL" id="LNTY01000058">
    <property type="protein sequence ID" value="KXF80094.1"/>
    <property type="molecule type" value="Genomic_DNA"/>
</dbReference>
<dbReference type="InterPro" id="IPR036249">
    <property type="entry name" value="Thioredoxin-like_sf"/>
</dbReference>
<proteinExistence type="predicted"/>
<dbReference type="SUPFAM" id="SSF47616">
    <property type="entry name" value="GST C-terminal domain-like"/>
    <property type="match status" value="1"/>
</dbReference>
<comment type="caution">
    <text evidence="3">The sequence shown here is derived from an EMBL/GenBank/DDBJ whole genome shotgun (WGS) entry which is preliminary data.</text>
</comment>
<dbReference type="PROSITE" id="PS50405">
    <property type="entry name" value="GST_CTER"/>
    <property type="match status" value="1"/>
</dbReference>
<evidence type="ECO:0000259" key="2">
    <source>
        <dbReference type="PROSITE" id="PS50405"/>
    </source>
</evidence>
<dbReference type="InterPro" id="IPR010987">
    <property type="entry name" value="Glutathione-S-Trfase_C-like"/>
</dbReference>
<dbReference type="InterPro" id="IPR036282">
    <property type="entry name" value="Glutathione-S-Trfase_C_sf"/>
</dbReference>
<dbReference type="GO" id="GO:0005737">
    <property type="term" value="C:cytoplasm"/>
    <property type="evidence" value="ECO:0007669"/>
    <property type="project" value="TreeGrafter"/>
</dbReference>
<dbReference type="OrthoDB" id="9782992at2"/>
<organism evidence="3 4">
    <name type="scientific">Enterovibrio coralii</name>
    <dbReference type="NCBI Taxonomy" id="294935"/>
    <lineage>
        <taxon>Bacteria</taxon>
        <taxon>Pseudomonadati</taxon>
        <taxon>Pseudomonadota</taxon>
        <taxon>Gammaproteobacteria</taxon>
        <taxon>Vibrionales</taxon>
        <taxon>Vibrionaceae</taxon>
        <taxon>Enterovibrio</taxon>
    </lineage>
</organism>
<reference evidence="3 4" key="1">
    <citation type="submission" date="2015-11" db="EMBL/GenBank/DDBJ databases">
        <title>Genomic Taxonomy of the Vibrionaceae.</title>
        <authorList>
            <person name="Gomez-Gil B."/>
            <person name="Enciso-Ibarra J."/>
        </authorList>
    </citation>
    <scope>NUCLEOTIDE SEQUENCE [LARGE SCALE GENOMIC DNA]</scope>
    <source>
        <strain evidence="3 4">CAIM 912</strain>
    </source>
</reference>